<dbReference type="GO" id="GO:0031349">
    <property type="term" value="P:positive regulation of defense response"/>
    <property type="evidence" value="ECO:0007669"/>
    <property type="project" value="UniProtKB-ARBA"/>
</dbReference>
<keyword evidence="9 17" id="KW-0418">Kinase</keyword>
<dbReference type="CDD" id="cd14066">
    <property type="entry name" value="STKc_IRAK"/>
    <property type="match status" value="1"/>
</dbReference>
<evidence type="ECO:0000256" key="4">
    <source>
        <dbReference type="ARBA" id="ARBA00022475"/>
    </source>
</evidence>
<comment type="subcellular location">
    <subcellularLocation>
        <location evidence="1">Cell membrane</location>
    </subcellularLocation>
</comment>
<proteinExistence type="inferred from homology"/>
<keyword evidence="4" id="KW-1003">Cell membrane</keyword>
<dbReference type="Gene3D" id="1.10.510.10">
    <property type="entry name" value="Transferase(Phosphotransferase) domain 1"/>
    <property type="match status" value="1"/>
</dbReference>
<comment type="similarity">
    <text evidence="2">Belongs to the protein kinase superfamily. Ser/Thr protein kinase family.</text>
</comment>
<dbReference type="GO" id="GO:0045088">
    <property type="term" value="P:regulation of innate immune response"/>
    <property type="evidence" value="ECO:0007669"/>
    <property type="project" value="UniProtKB-ARBA"/>
</dbReference>
<dbReference type="GO" id="GO:0005524">
    <property type="term" value="F:ATP binding"/>
    <property type="evidence" value="ECO:0007669"/>
    <property type="project" value="UniProtKB-KW"/>
</dbReference>
<reference evidence="17" key="1">
    <citation type="submission" date="2020-01" db="EMBL/GenBank/DDBJ databases">
        <title>Genome sequence of Kobresia littledalei, the first chromosome-level genome in the family Cyperaceae.</title>
        <authorList>
            <person name="Qu G."/>
        </authorList>
    </citation>
    <scope>NUCLEOTIDE SEQUENCE</scope>
    <source>
        <strain evidence="17">C.B.Clarke</strain>
        <tissue evidence="17">Leaf</tissue>
    </source>
</reference>
<evidence type="ECO:0000313" key="17">
    <source>
        <dbReference type="EMBL" id="KAF3327662.1"/>
    </source>
</evidence>
<dbReference type="PANTHER" id="PTHR47985:SF44">
    <property type="entry name" value="SERINE_THREONINE-PROTEIN KINASE PBS1"/>
    <property type="match status" value="1"/>
</dbReference>
<keyword evidence="5" id="KW-0723">Serine/threonine-protein kinase</keyword>
<feature type="domain" description="Protein kinase" evidence="16">
    <location>
        <begin position="88"/>
        <end position="365"/>
    </location>
</feature>
<keyword evidence="6" id="KW-0597">Phosphoprotein</keyword>
<dbReference type="AlphaFoldDB" id="A0A833QXB2"/>
<comment type="catalytic activity">
    <reaction evidence="14">
        <text>L-seryl-[protein] + ATP = O-phospho-L-seryl-[protein] + ADP + H(+)</text>
        <dbReference type="Rhea" id="RHEA:17989"/>
        <dbReference type="Rhea" id="RHEA-COMP:9863"/>
        <dbReference type="Rhea" id="RHEA-COMP:11604"/>
        <dbReference type="ChEBI" id="CHEBI:15378"/>
        <dbReference type="ChEBI" id="CHEBI:29999"/>
        <dbReference type="ChEBI" id="CHEBI:30616"/>
        <dbReference type="ChEBI" id="CHEBI:83421"/>
        <dbReference type="ChEBI" id="CHEBI:456216"/>
        <dbReference type="EC" id="2.7.11.1"/>
    </reaction>
</comment>
<dbReference type="PROSITE" id="PS00108">
    <property type="entry name" value="PROTEIN_KINASE_ST"/>
    <property type="match status" value="1"/>
</dbReference>
<dbReference type="FunFam" id="3.30.200.20:FF:000248">
    <property type="entry name" value="Serine/threonine-protein kinase PBS1"/>
    <property type="match status" value="1"/>
</dbReference>
<keyword evidence="7" id="KW-0808">Transferase</keyword>
<evidence type="ECO:0000256" key="14">
    <source>
        <dbReference type="ARBA" id="ARBA00048679"/>
    </source>
</evidence>
<evidence type="ECO:0000256" key="7">
    <source>
        <dbReference type="ARBA" id="ARBA00022679"/>
    </source>
</evidence>
<dbReference type="PROSITE" id="PS50011">
    <property type="entry name" value="PROTEIN_KINASE_DOM"/>
    <property type="match status" value="1"/>
</dbReference>
<sequence length="458" mass="50532">MGCFPCLDSPKRDELNRDQRKEEKKKEEQPMVPPKMERLQSSNSISNRGGLDLKKEEEKAVQVLPPVTHNISAQTFTFRELAAATRNFRPECFIGEGGFGPVYKGHIESTGQVVAVKQLDRNGLQGNREFLVEVLMLSLLHHPNLVNLIGYCAEGEQRLLVYEYMPFGSLEDHLLDLPPEKEVLDWPTRMKVAAGAAKGLEYLHHRADPPVIYRDFKSSNILLDEEYNAKLSDFGLAKLGPTGDKSHVSTRVMGTYGYCAPEYAMTGQLTVKSDVYSFGVVLLELITGRRVIDSTRPRGEVNLVSWAKPLFNDKKQLPRLADPLLGKRYPMRGLHQALSVASMCIHENSASRPHISDVVTALTFLAQSTDSTPPSSEPMTHVDSNSNNNNGNCSASSSGGVSGAHREETESSDIAIVLGGGGGNKAERDRERLVAEAKQWGQNWRQKMKGEGISSGEG</sequence>
<evidence type="ECO:0000256" key="11">
    <source>
        <dbReference type="ARBA" id="ARBA00022840"/>
    </source>
</evidence>
<evidence type="ECO:0000313" key="18">
    <source>
        <dbReference type="Proteomes" id="UP000623129"/>
    </source>
</evidence>
<protein>
    <recommendedName>
        <fullName evidence="3">non-specific serine/threonine protein kinase</fullName>
        <ecNumber evidence="3">2.7.11.1</ecNumber>
    </recommendedName>
</protein>
<dbReference type="GO" id="GO:0004674">
    <property type="term" value="F:protein serine/threonine kinase activity"/>
    <property type="evidence" value="ECO:0007669"/>
    <property type="project" value="UniProtKB-KW"/>
</dbReference>
<evidence type="ECO:0000256" key="8">
    <source>
        <dbReference type="ARBA" id="ARBA00022741"/>
    </source>
</evidence>
<evidence type="ECO:0000256" key="12">
    <source>
        <dbReference type="ARBA" id="ARBA00023136"/>
    </source>
</evidence>
<dbReference type="FunFam" id="1.10.510.10:FF:000032">
    <property type="entry name" value="Serine/threonine-protein kinase PBS1"/>
    <property type="match status" value="1"/>
</dbReference>
<evidence type="ECO:0000256" key="5">
    <source>
        <dbReference type="ARBA" id="ARBA00022527"/>
    </source>
</evidence>
<dbReference type="EMBL" id="SWLB01000017">
    <property type="protein sequence ID" value="KAF3327662.1"/>
    <property type="molecule type" value="Genomic_DNA"/>
</dbReference>
<evidence type="ECO:0000256" key="2">
    <source>
        <dbReference type="ARBA" id="ARBA00008684"/>
    </source>
</evidence>
<evidence type="ECO:0000256" key="15">
    <source>
        <dbReference type="SAM" id="MobiDB-lite"/>
    </source>
</evidence>
<keyword evidence="18" id="KW-1185">Reference proteome</keyword>
<evidence type="ECO:0000256" key="1">
    <source>
        <dbReference type="ARBA" id="ARBA00004236"/>
    </source>
</evidence>
<dbReference type="InterPro" id="IPR000719">
    <property type="entry name" value="Prot_kinase_dom"/>
</dbReference>
<dbReference type="OrthoDB" id="635505at2759"/>
<feature type="compositionally biased region" description="Polar residues" evidence="15">
    <location>
        <begin position="368"/>
        <end position="378"/>
    </location>
</feature>
<dbReference type="InterPro" id="IPR008271">
    <property type="entry name" value="Ser/Thr_kinase_AS"/>
</dbReference>
<evidence type="ECO:0000259" key="16">
    <source>
        <dbReference type="PROSITE" id="PS50011"/>
    </source>
</evidence>
<dbReference type="GO" id="GO:0005886">
    <property type="term" value="C:plasma membrane"/>
    <property type="evidence" value="ECO:0007669"/>
    <property type="project" value="UniProtKB-SubCell"/>
</dbReference>
<comment type="caution">
    <text evidence="17">The sequence shown here is derived from an EMBL/GenBank/DDBJ whole genome shotgun (WGS) entry which is preliminary data.</text>
</comment>
<feature type="compositionally biased region" description="Basic and acidic residues" evidence="15">
    <location>
        <begin position="425"/>
        <end position="435"/>
    </location>
</feature>
<dbReference type="SUPFAM" id="SSF56112">
    <property type="entry name" value="Protein kinase-like (PK-like)"/>
    <property type="match status" value="1"/>
</dbReference>
<evidence type="ECO:0000256" key="6">
    <source>
        <dbReference type="ARBA" id="ARBA00022553"/>
    </source>
</evidence>
<dbReference type="PANTHER" id="PTHR47985">
    <property type="entry name" value="OS07G0668900 PROTEIN"/>
    <property type="match status" value="1"/>
</dbReference>
<dbReference type="Pfam" id="PF00069">
    <property type="entry name" value="Pkinase"/>
    <property type="match status" value="1"/>
</dbReference>
<dbReference type="Gene3D" id="3.30.200.20">
    <property type="entry name" value="Phosphorylase Kinase, domain 1"/>
    <property type="match status" value="1"/>
</dbReference>
<comment type="catalytic activity">
    <reaction evidence="13">
        <text>L-threonyl-[protein] + ATP = O-phospho-L-threonyl-[protein] + ADP + H(+)</text>
        <dbReference type="Rhea" id="RHEA:46608"/>
        <dbReference type="Rhea" id="RHEA-COMP:11060"/>
        <dbReference type="Rhea" id="RHEA-COMP:11605"/>
        <dbReference type="ChEBI" id="CHEBI:15378"/>
        <dbReference type="ChEBI" id="CHEBI:30013"/>
        <dbReference type="ChEBI" id="CHEBI:30616"/>
        <dbReference type="ChEBI" id="CHEBI:61977"/>
        <dbReference type="ChEBI" id="CHEBI:456216"/>
        <dbReference type="EC" id="2.7.11.1"/>
    </reaction>
</comment>
<gene>
    <name evidence="17" type="ORF">FCM35_KLT07780</name>
</gene>
<feature type="compositionally biased region" description="Basic and acidic residues" evidence="15">
    <location>
        <begin position="9"/>
        <end position="29"/>
    </location>
</feature>
<feature type="compositionally biased region" description="Low complexity" evidence="15">
    <location>
        <begin position="384"/>
        <end position="399"/>
    </location>
</feature>
<feature type="region of interest" description="Disordered" evidence="15">
    <location>
        <begin position="1"/>
        <end position="50"/>
    </location>
</feature>
<name>A0A833QXB2_9POAL</name>
<evidence type="ECO:0000256" key="13">
    <source>
        <dbReference type="ARBA" id="ARBA00047899"/>
    </source>
</evidence>
<dbReference type="EC" id="2.7.11.1" evidence="3"/>
<keyword evidence="11" id="KW-0067">ATP-binding</keyword>
<accession>A0A833QXB2</accession>
<evidence type="ECO:0000256" key="10">
    <source>
        <dbReference type="ARBA" id="ARBA00022821"/>
    </source>
</evidence>
<keyword evidence="12" id="KW-0472">Membrane</keyword>
<organism evidence="17 18">
    <name type="scientific">Carex littledalei</name>
    <dbReference type="NCBI Taxonomy" id="544730"/>
    <lineage>
        <taxon>Eukaryota</taxon>
        <taxon>Viridiplantae</taxon>
        <taxon>Streptophyta</taxon>
        <taxon>Embryophyta</taxon>
        <taxon>Tracheophyta</taxon>
        <taxon>Spermatophyta</taxon>
        <taxon>Magnoliopsida</taxon>
        <taxon>Liliopsida</taxon>
        <taxon>Poales</taxon>
        <taxon>Cyperaceae</taxon>
        <taxon>Cyperoideae</taxon>
        <taxon>Cariceae</taxon>
        <taxon>Carex</taxon>
        <taxon>Carex subgen. Euthyceras</taxon>
    </lineage>
</organism>
<evidence type="ECO:0000256" key="3">
    <source>
        <dbReference type="ARBA" id="ARBA00012513"/>
    </source>
</evidence>
<dbReference type="GO" id="GO:0045087">
    <property type="term" value="P:innate immune response"/>
    <property type="evidence" value="ECO:0007669"/>
    <property type="project" value="UniProtKB-ARBA"/>
</dbReference>
<dbReference type="InterPro" id="IPR011009">
    <property type="entry name" value="Kinase-like_dom_sf"/>
</dbReference>
<feature type="region of interest" description="Disordered" evidence="15">
    <location>
        <begin position="368"/>
        <end position="458"/>
    </location>
</feature>
<dbReference type="Proteomes" id="UP000623129">
    <property type="component" value="Unassembled WGS sequence"/>
</dbReference>
<evidence type="ECO:0000256" key="9">
    <source>
        <dbReference type="ARBA" id="ARBA00022777"/>
    </source>
</evidence>
<keyword evidence="8" id="KW-0547">Nucleotide-binding</keyword>
<keyword evidence="10" id="KW-0611">Plant defense</keyword>